<comment type="caution">
    <text evidence="2">Lacks conserved residue(s) required for the propagation of feature annotation.</text>
</comment>
<keyword evidence="1 2" id="KW-0443">Lipid metabolism</keyword>
<dbReference type="GO" id="GO:0016787">
    <property type="term" value="F:hydrolase activity"/>
    <property type="evidence" value="ECO:0007669"/>
    <property type="project" value="UniProtKB-UniRule"/>
</dbReference>
<feature type="active site" description="Proton acceptor" evidence="2">
    <location>
        <position position="281"/>
    </location>
</feature>
<evidence type="ECO:0000313" key="5">
    <source>
        <dbReference type="EMBL" id="SLN50668.1"/>
    </source>
</evidence>
<evidence type="ECO:0000256" key="3">
    <source>
        <dbReference type="SAM" id="SignalP"/>
    </source>
</evidence>
<keyword evidence="2" id="KW-0378">Hydrolase</keyword>
<dbReference type="Gene3D" id="3.40.1090.10">
    <property type="entry name" value="Cytosolic phospholipase A2 catalytic domain"/>
    <property type="match status" value="2"/>
</dbReference>
<dbReference type="InterPro" id="IPR016035">
    <property type="entry name" value="Acyl_Trfase/lysoPLipase"/>
</dbReference>
<feature type="short sequence motif" description="GXSXG" evidence="2">
    <location>
        <begin position="95"/>
        <end position="99"/>
    </location>
</feature>
<feature type="chain" id="PRO_5012168578" evidence="3">
    <location>
        <begin position="22"/>
        <end position="495"/>
    </location>
</feature>
<feature type="active site" description="Nucleophile" evidence="2">
    <location>
        <position position="97"/>
    </location>
</feature>
<keyword evidence="6" id="KW-1185">Reference proteome</keyword>
<dbReference type="Pfam" id="PF01734">
    <property type="entry name" value="Patatin"/>
    <property type="match status" value="1"/>
</dbReference>
<reference evidence="5 6" key="1">
    <citation type="submission" date="2017-03" db="EMBL/GenBank/DDBJ databases">
        <authorList>
            <person name="Afonso C.L."/>
            <person name="Miller P.J."/>
            <person name="Scott M.A."/>
            <person name="Spackman E."/>
            <person name="Goraichik I."/>
            <person name="Dimitrov K.M."/>
            <person name="Suarez D.L."/>
            <person name="Swayne D.E."/>
        </authorList>
    </citation>
    <scope>NUCLEOTIDE SEQUENCE [LARGE SCALE GENOMIC DNA]</scope>
    <source>
        <strain evidence="5 6">CECT 7751</strain>
    </source>
</reference>
<dbReference type="SUPFAM" id="SSF52151">
    <property type="entry name" value="FabD/lysophospholipase-like"/>
    <property type="match status" value="1"/>
</dbReference>
<evidence type="ECO:0000256" key="2">
    <source>
        <dbReference type="PROSITE-ProRule" id="PRU01161"/>
    </source>
</evidence>
<feature type="short sequence motif" description="DGA/G" evidence="2">
    <location>
        <begin position="281"/>
        <end position="283"/>
    </location>
</feature>
<dbReference type="PROSITE" id="PS51635">
    <property type="entry name" value="PNPLA"/>
    <property type="match status" value="1"/>
</dbReference>
<accession>A0A1X6ZG00</accession>
<dbReference type="InterPro" id="IPR002641">
    <property type="entry name" value="PNPLA_dom"/>
</dbReference>
<evidence type="ECO:0000259" key="4">
    <source>
        <dbReference type="PROSITE" id="PS51635"/>
    </source>
</evidence>
<dbReference type="AlphaFoldDB" id="A0A1X6ZG00"/>
<name>A0A1X6ZG00_9RHOB</name>
<proteinExistence type="predicted"/>
<dbReference type="RefSeq" id="WP_085888510.1">
    <property type="nucleotide sequence ID" value="NZ_PGTC01000018.1"/>
</dbReference>
<evidence type="ECO:0000256" key="1">
    <source>
        <dbReference type="ARBA" id="ARBA00023098"/>
    </source>
</evidence>
<feature type="domain" description="PNPLA" evidence="4">
    <location>
        <begin position="53"/>
        <end position="294"/>
    </location>
</feature>
<dbReference type="PROSITE" id="PS51257">
    <property type="entry name" value="PROKAR_LIPOPROTEIN"/>
    <property type="match status" value="1"/>
</dbReference>
<keyword evidence="2" id="KW-0442">Lipid degradation</keyword>
<evidence type="ECO:0000313" key="6">
    <source>
        <dbReference type="Proteomes" id="UP000193963"/>
    </source>
</evidence>
<dbReference type="GO" id="GO:0016042">
    <property type="term" value="P:lipid catabolic process"/>
    <property type="evidence" value="ECO:0007669"/>
    <property type="project" value="UniProtKB-UniRule"/>
</dbReference>
<organism evidence="5 6">
    <name type="scientific">Pseudooceanicola marinus</name>
    <dbReference type="NCBI Taxonomy" id="396013"/>
    <lineage>
        <taxon>Bacteria</taxon>
        <taxon>Pseudomonadati</taxon>
        <taxon>Pseudomonadota</taxon>
        <taxon>Alphaproteobacteria</taxon>
        <taxon>Rhodobacterales</taxon>
        <taxon>Paracoccaceae</taxon>
        <taxon>Pseudooceanicola</taxon>
    </lineage>
</organism>
<feature type="signal peptide" evidence="3">
    <location>
        <begin position="1"/>
        <end position="21"/>
    </location>
</feature>
<dbReference type="EMBL" id="FWFN01000004">
    <property type="protein sequence ID" value="SLN50668.1"/>
    <property type="molecule type" value="Genomic_DNA"/>
</dbReference>
<keyword evidence="3" id="KW-0732">Signal</keyword>
<sequence length="495" mass="52869">MRFQTRLLTALPLALALSACAVLNPPLNQLRDQGVNETTRATPAGDEELWVGLAFSGGGMRASAFAHGVVEELRVMTARPGDPDGILSELRLVTGVSGGSVTAAYYGLYGAEGVDGYRDGYLVQDGERYMANNPLNPVTIARGLSGGANGRKTFGRFLDEALFHGATFGDLARRSPIITWVNATDVANQTTFLFTPETFDALCSDLASFPISDAVAASAAYPLVFSPIVVDSHQGDCAYRAPDWLTAARYNSEATGAMRAHAAALESYATDPDMRFVKLLDGGITDNFGTTGLAVERARAEAPHAPLSAREALKLSRLLFLVADAGVEQPNDWTTRMHGPGGGQLARAIVQSAMTAASRTGFDAMRLQLDRWQEDLVDYRCSLTLAEVARLRGSAAGWDCRDLKFFVGMVSFDDLGGQMEDRLNAIPTRLALEEAEVDLSISAGRRTTHQNPEVNGFLASTARYGTDRLSAIDAGTARRIAPVGGARQIAPVSSQ</sequence>
<gene>
    <name evidence="5" type="ORF">PSM7751_02479</name>
</gene>
<protein>
    <submittedName>
        <fullName evidence="5">Patatin-like phospholipase</fullName>
    </submittedName>
</protein>
<dbReference type="Proteomes" id="UP000193963">
    <property type="component" value="Unassembled WGS sequence"/>
</dbReference>